<evidence type="ECO:0000313" key="2">
    <source>
        <dbReference type="Proteomes" id="UP000320404"/>
    </source>
</evidence>
<organism evidence="1 2">
    <name type="scientific">OM182 bacterium</name>
    <dbReference type="NCBI Taxonomy" id="2510334"/>
    <lineage>
        <taxon>Bacteria</taxon>
        <taxon>Pseudomonadati</taxon>
        <taxon>Pseudomonadota</taxon>
        <taxon>Gammaproteobacteria</taxon>
        <taxon>OMG group</taxon>
        <taxon>OM182 clade</taxon>
    </lineage>
</organism>
<name>A0A520S773_9GAMM</name>
<protein>
    <submittedName>
        <fullName evidence="1">TraB/GumN family protein</fullName>
    </submittedName>
</protein>
<gene>
    <name evidence="1" type="ORF">EVA69_00180</name>
</gene>
<dbReference type="EMBL" id="SHAH01000001">
    <property type="protein sequence ID" value="RZO78325.1"/>
    <property type="molecule type" value="Genomic_DNA"/>
</dbReference>
<evidence type="ECO:0000313" key="1">
    <source>
        <dbReference type="EMBL" id="RZO78325.1"/>
    </source>
</evidence>
<dbReference type="PANTHER" id="PTHR40590">
    <property type="entry name" value="CYTOPLASMIC PROTEIN-RELATED"/>
    <property type="match status" value="1"/>
</dbReference>
<accession>A0A520S773</accession>
<dbReference type="InterPro" id="IPR047111">
    <property type="entry name" value="YbaP-like"/>
</dbReference>
<sequence>MRFPAARRLIRLYSVLFSLSATFLLSGVSVAETSVWRVSDGNNTVYLGGTVHLLRPSDYPLPEEYEQAYQASSELYFETDISSMSDLSVQAQMLQQLTYSDGRTLKTVLSEDAFTALEDYTATIGMPLVMLEQFKPGMIISTLQVLEFQRIGFTPQGVDAFFNTRALGDAKDIGALETIEEQIGFLAAMGEGNESEFILLSLEDLENTNALMEEMITAWRNGDERALQKLFVDDMQQRAPALFDSLLRQRNLRWMPQIEAMFEDPDTEFVLVGAAHLIGGEGLVQLLQGKGYEVSQL</sequence>
<dbReference type="InterPro" id="IPR002816">
    <property type="entry name" value="TraB/PrgY/GumN_fam"/>
</dbReference>
<reference evidence="1 2" key="1">
    <citation type="submission" date="2019-02" db="EMBL/GenBank/DDBJ databases">
        <title>Prokaryotic population dynamics and viral predation in marine succession experiment using metagenomics: the confinement effect.</title>
        <authorList>
            <person name="Haro-Moreno J.M."/>
            <person name="Rodriguez-Valera F."/>
            <person name="Lopez-Perez M."/>
        </authorList>
    </citation>
    <scope>NUCLEOTIDE SEQUENCE [LARGE SCALE GENOMIC DNA]</scope>
    <source>
        <strain evidence="1">MED-G158</strain>
    </source>
</reference>
<dbReference type="Pfam" id="PF01963">
    <property type="entry name" value="TraB_PrgY_gumN"/>
    <property type="match status" value="1"/>
</dbReference>
<dbReference type="AlphaFoldDB" id="A0A520S773"/>
<dbReference type="PANTHER" id="PTHR40590:SF1">
    <property type="entry name" value="CYTOPLASMIC PROTEIN"/>
    <property type="match status" value="1"/>
</dbReference>
<dbReference type="Proteomes" id="UP000320404">
    <property type="component" value="Unassembled WGS sequence"/>
</dbReference>
<comment type="caution">
    <text evidence="1">The sequence shown here is derived from an EMBL/GenBank/DDBJ whole genome shotgun (WGS) entry which is preliminary data.</text>
</comment>
<dbReference type="CDD" id="cd14789">
    <property type="entry name" value="Tiki"/>
    <property type="match status" value="1"/>
</dbReference>
<proteinExistence type="predicted"/>